<keyword evidence="3" id="KW-0808">Transferase</keyword>
<dbReference type="Pfam" id="PF00069">
    <property type="entry name" value="Pkinase"/>
    <property type="match status" value="1"/>
</dbReference>
<gene>
    <name evidence="9" type="ORF">ACAT0790_LOCUS5036</name>
</gene>
<dbReference type="GO" id="GO:0004674">
    <property type="term" value="F:protein serine/threonine kinase activity"/>
    <property type="evidence" value="ECO:0007669"/>
    <property type="project" value="UniProtKB-KW"/>
</dbReference>
<dbReference type="SMART" id="SM00220">
    <property type="entry name" value="S_TKc"/>
    <property type="match status" value="1"/>
</dbReference>
<protein>
    <recommendedName>
        <fullName evidence="8">Protein kinase domain-containing protein</fullName>
    </recommendedName>
</protein>
<dbReference type="GO" id="GO:0005524">
    <property type="term" value="F:ATP binding"/>
    <property type="evidence" value="ECO:0007669"/>
    <property type="project" value="UniProtKB-KW"/>
</dbReference>
<accession>A0A7S1L7A8</accession>
<evidence type="ECO:0000256" key="5">
    <source>
        <dbReference type="ARBA" id="ARBA00022777"/>
    </source>
</evidence>
<evidence type="ECO:0000256" key="2">
    <source>
        <dbReference type="ARBA" id="ARBA00022553"/>
    </source>
</evidence>
<keyword evidence="4" id="KW-0547">Nucleotide-binding</keyword>
<dbReference type="EMBL" id="HBGE01008355">
    <property type="protein sequence ID" value="CAD9095937.1"/>
    <property type="molecule type" value="Transcribed_RNA"/>
</dbReference>
<evidence type="ECO:0000256" key="6">
    <source>
        <dbReference type="ARBA" id="ARBA00022840"/>
    </source>
</evidence>
<keyword evidence="6" id="KW-0067">ATP-binding</keyword>
<sequence length="479" mass="53939">MVLVVGHLRKFTQAAAGGPEDDASMSEAPDRCVELWVEVKPGATVGWVMSRVIEELASREPDVPNLVGFRVASSSRPRRRAAAAARQEDKENSEGSPQDAVEEQLLVEYGQEIFSVIREGDCLECVFEVQAPSLGGKAAQQGDRIGIGDFRIVRVLGTGASCRVVQVEHRKSGCAYAVKVMSKRKLVTNEKRLERAITEKRVLSRLSHPFVVSLHWAFQTRCHLFMVLDYCAGGELFYHLQRRGRFAEVDCRFYISEILLGLEYLHSQGILYRDLKPENCLLDGDGHVRLTDFGLSKENLTKSTLFSSFVGTVLYLSPEMIRREGHGYALDFYCLGCLVYVLLTGSLPHFNGDLKQMVAKRASGEAFALPRECSRTCKHLLERLLEPDPTRRLGTQTQALEVKEHPWFKHVDFIRVYRKEPQQVFPNFPPIDPRRAEGQCFSSEFTKVPVPSQLMGFGSALSTVQEQTIAGYEREDAYR</sequence>
<keyword evidence="5" id="KW-0418">Kinase</keyword>
<dbReference type="PROSITE" id="PS00108">
    <property type="entry name" value="PROTEIN_KINASE_ST"/>
    <property type="match status" value="1"/>
</dbReference>
<name>A0A7S1L7A8_ALECA</name>
<dbReference type="InterPro" id="IPR045270">
    <property type="entry name" value="STKc_AGC"/>
</dbReference>
<dbReference type="Gene3D" id="3.30.200.20">
    <property type="entry name" value="Phosphorylase Kinase, domain 1"/>
    <property type="match status" value="1"/>
</dbReference>
<evidence type="ECO:0000256" key="4">
    <source>
        <dbReference type="ARBA" id="ARBA00022741"/>
    </source>
</evidence>
<reference evidence="9" key="1">
    <citation type="submission" date="2021-01" db="EMBL/GenBank/DDBJ databases">
        <authorList>
            <person name="Corre E."/>
            <person name="Pelletier E."/>
            <person name="Niang G."/>
            <person name="Scheremetjew M."/>
            <person name="Finn R."/>
            <person name="Kale V."/>
            <person name="Holt S."/>
            <person name="Cochrane G."/>
            <person name="Meng A."/>
            <person name="Brown T."/>
            <person name="Cohen L."/>
        </authorList>
    </citation>
    <scope>NUCLEOTIDE SEQUENCE</scope>
    <source>
        <strain evidence="9">OF101</strain>
    </source>
</reference>
<dbReference type="InterPro" id="IPR008271">
    <property type="entry name" value="Ser/Thr_kinase_AS"/>
</dbReference>
<evidence type="ECO:0000313" key="9">
    <source>
        <dbReference type="EMBL" id="CAD9095937.1"/>
    </source>
</evidence>
<evidence type="ECO:0000256" key="7">
    <source>
        <dbReference type="SAM" id="MobiDB-lite"/>
    </source>
</evidence>
<dbReference type="SUPFAM" id="SSF56112">
    <property type="entry name" value="Protein kinase-like (PK-like)"/>
    <property type="match status" value="1"/>
</dbReference>
<proteinExistence type="predicted"/>
<dbReference type="InterPro" id="IPR000719">
    <property type="entry name" value="Prot_kinase_dom"/>
</dbReference>
<feature type="region of interest" description="Disordered" evidence="7">
    <location>
        <begin position="78"/>
        <end position="100"/>
    </location>
</feature>
<dbReference type="AlphaFoldDB" id="A0A7S1L7A8"/>
<evidence type="ECO:0000256" key="1">
    <source>
        <dbReference type="ARBA" id="ARBA00022527"/>
    </source>
</evidence>
<dbReference type="Gene3D" id="1.10.510.10">
    <property type="entry name" value="Transferase(Phosphotransferase) domain 1"/>
    <property type="match status" value="1"/>
</dbReference>
<dbReference type="FunFam" id="1.10.510.10:FF:000048">
    <property type="entry name" value="Protein kinase C"/>
    <property type="match status" value="1"/>
</dbReference>
<organism evidence="9">
    <name type="scientific">Alexandrium catenella</name>
    <name type="common">Red tide dinoflagellate</name>
    <name type="synonym">Gonyaulax catenella</name>
    <dbReference type="NCBI Taxonomy" id="2925"/>
    <lineage>
        <taxon>Eukaryota</taxon>
        <taxon>Sar</taxon>
        <taxon>Alveolata</taxon>
        <taxon>Dinophyceae</taxon>
        <taxon>Gonyaulacales</taxon>
        <taxon>Pyrocystaceae</taxon>
        <taxon>Alexandrium</taxon>
    </lineage>
</organism>
<feature type="domain" description="Protein kinase" evidence="8">
    <location>
        <begin position="150"/>
        <end position="408"/>
    </location>
</feature>
<dbReference type="InterPro" id="IPR011009">
    <property type="entry name" value="Kinase-like_dom_sf"/>
</dbReference>
<keyword evidence="1" id="KW-0723">Serine/threonine-protein kinase</keyword>
<dbReference type="PROSITE" id="PS50011">
    <property type="entry name" value="PROTEIN_KINASE_DOM"/>
    <property type="match status" value="1"/>
</dbReference>
<evidence type="ECO:0000259" key="8">
    <source>
        <dbReference type="PROSITE" id="PS50011"/>
    </source>
</evidence>
<keyword evidence="2" id="KW-0597">Phosphoprotein</keyword>
<dbReference type="CDD" id="cd05123">
    <property type="entry name" value="STKc_AGC"/>
    <property type="match status" value="1"/>
</dbReference>
<dbReference type="PANTHER" id="PTHR24351">
    <property type="entry name" value="RIBOSOMAL PROTEIN S6 KINASE"/>
    <property type="match status" value="1"/>
</dbReference>
<evidence type="ECO:0000256" key="3">
    <source>
        <dbReference type="ARBA" id="ARBA00022679"/>
    </source>
</evidence>